<dbReference type="GO" id="GO:0006508">
    <property type="term" value="P:proteolysis"/>
    <property type="evidence" value="ECO:0007669"/>
    <property type="project" value="InterPro"/>
</dbReference>
<dbReference type="PANTHER" id="PTHR34385:SF1">
    <property type="entry name" value="PEPTIDOGLYCAN L-ALANYL-D-GLUTAMATE ENDOPEPTIDASE CWLK"/>
    <property type="match status" value="1"/>
</dbReference>
<accession>A0A3B0Z829</accession>
<keyword evidence="2" id="KW-0121">Carboxypeptidase</keyword>
<keyword evidence="2" id="KW-0378">Hydrolase</keyword>
<gene>
    <name evidence="2" type="ORF">MNBD_GAMMA17-820</name>
</gene>
<dbReference type="Pfam" id="PF02557">
    <property type="entry name" value="VanY"/>
    <property type="match status" value="1"/>
</dbReference>
<dbReference type="InterPro" id="IPR052179">
    <property type="entry name" value="DD-CPase-like"/>
</dbReference>
<feature type="domain" description="D-alanyl-D-alanine carboxypeptidase-like core" evidence="1">
    <location>
        <begin position="43"/>
        <end position="165"/>
    </location>
</feature>
<dbReference type="AlphaFoldDB" id="A0A3B0Z829"/>
<dbReference type="InterPro" id="IPR009045">
    <property type="entry name" value="Zn_M74/Hedgehog-like"/>
</dbReference>
<evidence type="ECO:0000313" key="2">
    <source>
        <dbReference type="EMBL" id="VAW89585.1"/>
    </source>
</evidence>
<dbReference type="EMBL" id="UOFQ01000142">
    <property type="protein sequence ID" value="VAW89585.1"/>
    <property type="molecule type" value="Genomic_DNA"/>
</dbReference>
<evidence type="ECO:0000259" key="1">
    <source>
        <dbReference type="Pfam" id="PF02557"/>
    </source>
</evidence>
<reference evidence="2" key="1">
    <citation type="submission" date="2018-06" db="EMBL/GenBank/DDBJ databases">
        <authorList>
            <person name="Zhirakovskaya E."/>
        </authorList>
    </citation>
    <scope>NUCLEOTIDE SEQUENCE</scope>
</reference>
<dbReference type="EC" id="3.4.16.4" evidence="2"/>
<organism evidence="2">
    <name type="scientific">hydrothermal vent metagenome</name>
    <dbReference type="NCBI Taxonomy" id="652676"/>
    <lineage>
        <taxon>unclassified sequences</taxon>
        <taxon>metagenomes</taxon>
        <taxon>ecological metagenomes</taxon>
    </lineage>
</organism>
<dbReference type="GO" id="GO:0009002">
    <property type="term" value="F:serine-type D-Ala-D-Ala carboxypeptidase activity"/>
    <property type="evidence" value="ECO:0007669"/>
    <property type="project" value="UniProtKB-EC"/>
</dbReference>
<name>A0A3B0Z829_9ZZZZ</name>
<keyword evidence="2" id="KW-0645">Protease</keyword>
<proteinExistence type="predicted"/>
<dbReference type="CDD" id="cd14852">
    <property type="entry name" value="LD-carboxypeptidase"/>
    <property type="match status" value="1"/>
</dbReference>
<dbReference type="SUPFAM" id="SSF55166">
    <property type="entry name" value="Hedgehog/DD-peptidase"/>
    <property type="match status" value="1"/>
</dbReference>
<protein>
    <submittedName>
        <fullName evidence="2">D-alanyl-D-alanine carboxypeptidase</fullName>
        <ecNumber evidence="2">3.4.16.4</ecNumber>
    </submittedName>
</protein>
<sequence length="168" mass="19087">MVVFKVIYLRPLHDESEYGLKLQKEEVELVEIGNDIYGRVQSLVPVAANAWRRMKDHAQKEGVILNIVSAFRGVEKQNEIIQKKIGLGQTLSEILKVCAAPGYSEHHTGRAVDLTSTECDPLSEVFEDTEAFSWLLKNANLHSFNLSYPKGNKPGISYEPWHWAYKET</sequence>
<dbReference type="Gene3D" id="3.30.1380.10">
    <property type="match status" value="1"/>
</dbReference>
<dbReference type="PANTHER" id="PTHR34385">
    <property type="entry name" value="D-ALANYL-D-ALANINE CARBOXYPEPTIDASE"/>
    <property type="match status" value="1"/>
</dbReference>
<dbReference type="InterPro" id="IPR058193">
    <property type="entry name" value="VanY/YodJ_core_dom"/>
</dbReference>
<dbReference type="InterPro" id="IPR003709">
    <property type="entry name" value="VanY-like_core_dom"/>
</dbReference>